<feature type="region of interest" description="Disordered" evidence="1">
    <location>
        <begin position="335"/>
        <end position="368"/>
    </location>
</feature>
<dbReference type="Gene3D" id="3.80.10.10">
    <property type="entry name" value="Ribonuclease Inhibitor"/>
    <property type="match status" value="1"/>
</dbReference>
<sequence>MSNLGEDDFKTCLFVCRAWNLVAREYCNYRISVTLKQSNIKALSDDIILFGQKVKRLKLITSQNIPVDKDDKINWTRVLDLCPHLFSILFLNHNNLAPFLEILLDPCVVLNDLKTIETKEFVLCPVDVQDLYLRVNIRYCKNITSLHVCTLKEYPIAVNYGGLVNLISQFPCLTSLKVNSFYTPNDLIGNQNETQNPVIIDITYLLEAAPQLKELKLFDCAVVLSSWPNTDLVETMKNTPLTKLKILTQETNTSTLKYIVTLLKDVKVLHLAIGYITADENISENEAETMLDNLRACADEMEKVRINYLYNNEEFLLEFDNISQYYGYSNALFGDDDDDDIDYVEDSDYSDGDSDEDSDEDIDEDNHN</sequence>
<dbReference type="InterPro" id="IPR032675">
    <property type="entry name" value="LRR_dom_sf"/>
</dbReference>
<name>A0ABP9Y0T3_9FUNG</name>
<proteinExistence type="predicted"/>
<reference evidence="2 3" key="1">
    <citation type="submission" date="2024-04" db="EMBL/GenBank/DDBJ databases">
        <title>genome sequences of Mucor flavus KT1a and Helicostylum pulchrum KT1b strains isolation_sourced from the surface of a dry-aged beef.</title>
        <authorList>
            <person name="Toyotome T."/>
            <person name="Hosono M."/>
            <person name="Torimaru M."/>
            <person name="Fukuda K."/>
            <person name="Mikami N."/>
        </authorList>
    </citation>
    <scope>NUCLEOTIDE SEQUENCE [LARGE SCALE GENOMIC DNA]</scope>
    <source>
        <strain evidence="2 3">KT1b</strain>
    </source>
</reference>
<accession>A0ABP9Y0T3</accession>
<evidence type="ECO:0000313" key="3">
    <source>
        <dbReference type="Proteomes" id="UP001476247"/>
    </source>
</evidence>
<organism evidence="2 3">
    <name type="scientific">Helicostylum pulchrum</name>
    <dbReference type="NCBI Taxonomy" id="562976"/>
    <lineage>
        <taxon>Eukaryota</taxon>
        <taxon>Fungi</taxon>
        <taxon>Fungi incertae sedis</taxon>
        <taxon>Mucoromycota</taxon>
        <taxon>Mucoromycotina</taxon>
        <taxon>Mucoromycetes</taxon>
        <taxon>Mucorales</taxon>
        <taxon>Mucorineae</taxon>
        <taxon>Mucoraceae</taxon>
        <taxon>Helicostylum</taxon>
    </lineage>
</organism>
<comment type="caution">
    <text evidence="2">The sequence shown here is derived from an EMBL/GenBank/DDBJ whole genome shotgun (WGS) entry which is preliminary data.</text>
</comment>
<gene>
    <name evidence="2" type="ORF">HPULCUR_006044</name>
</gene>
<keyword evidence="3" id="KW-1185">Reference proteome</keyword>
<evidence type="ECO:0000313" key="2">
    <source>
        <dbReference type="EMBL" id="GAA5800608.1"/>
    </source>
</evidence>
<dbReference type="EMBL" id="BAABUJ010000016">
    <property type="protein sequence ID" value="GAA5800608.1"/>
    <property type="molecule type" value="Genomic_DNA"/>
</dbReference>
<protein>
    <recommendedName>
        <fullName evidence="4">F-box domain-containing protein</fullName>
    </recommendedName>
</protein>
<evidence type="ECO:0008006" key="4">
    <source>
        <dbReference type="Google" id="ProtNLM"/>
    </source>
</evidence>
<evidence type="ECO:0000256" key="1">
    <source>
        <dbReference type="SAM" id="MobiDB-lite"/>
    </source>
</evidence>
<dbReference type="Proteomes" id="UP001476247">
    <property type="component" value="Unassembled WGS sequence"/>
</dbReference>